<sequence>MLGGLWILRRNPPASKEASPRGLLDTGALGSCLGWLTWWRLEFLEFSVLTLLCNYYGARLTLEHRSTLQTFFSRLGCFFPR</sequence>
<dbReference type="AlphaFoldDB" id="A0A6G1I0C8"/>
<name>A0A6G1I0C8_9PEZI</name>
<gene>
    <name evidence="1" type="ORF">EJ06DRAFT_352798</name>
</gene>
<protein>
    <submittedName>
        <fullName evidence="1">Uncharacterized protein</fullName>
    </submittedName>
</protein>
<evidence type="ECO:0000313" key="2">
    <source>
        <dbReference type="Proteomes" id="UP000799640"/>
    </source>
</evidence>
<dbReference type="EMBL" id="ML996692">
    <property type="protein sequence ID" value="KAF2401621.1"/>
    <property type="molecule type" value="Genomic_DNA"/>
</dbReference>
<dbReference type="Proteomes" id="UP000799640">
    <property type="component" value="Unassembled WGS sequence"/>
</dbReference>
<evidence type="ECO:0000313" key="1">
    <source>
        <dbReference type="EMBL" id="KAF2401621.1"/>
    </source>
</evidence>
<accession>A0A6G1I0C8</accession>
<reference evidence="1" key="1">
    <citation type="journal article" date="2020" name="Stud. Mycol.">
        <title>101 Dothideomycetes genomes: a test case for predicting lifestyles and emergence of pathogens.</title>
        <authorList>
            <person name="Haridas S."/>
            <person name="Albert R."/>
            <person name="Binder M."/>
            <person name="Bloem J."/>
            <person name="Labutti K."/>
            <person name="Salamov A."/>
            <person name="Andreopoulos B."/>
            <person name="Baker S."/>
            <person name="Barry K."/>
            <person name="Bills G."/>
            <person name="Bluhm B."/>
            <person name="Cannon C."/>
            <person name="Castanera R."/>
            <person name="Culley D."/>
            <person name="Daum C."/>
            <person name="Ezra D."/>
            <person name="Gonzalez J."/>
            <person name="Henrissat B."/>
            <person name="Kuo A."/>
            <person name="Liang C."/>
            <person name="Lipzen A."/>
            <person name="Lutzoni F."/>
            <person name="Magnuson J."/>
            <person name="Mondo S."/>
            <person name="Nolan M."/>
            <person name="Ohm R."/>
            <person name="Pangilinan J."/>
            <person name="Park H.-J."/>
            <person name="Ramirez L."/>
            <person name="Alfaro M."/>
            <person name="Sun H."/>
            <person name="Tritt A."/>
            <person name="Yoshinaga Y."/>
            <person name="Zwiers L.-H."/>
            <person name="Turgeon B."/>
            <person name="Goodwin S."/>
            <person name="Spatafora J."/>
            <person name="Crous P."/>
            <person name="Grigoriev I."/>
        </authorList>
    </citation>
    <scope>NUCLEOTIDE SEQUENCE</scope>
    <source>
        <strain evidence="1">CBS 262.69</strain>
    </source>
</reference>
<proteinExistence type="predicted"/>
<organism evidence="1 2">
    <name type="scientific">Trichodelitschia bisporula</name>
    <dbReference type="NCBI Taxonomy" id="703511"/>
    <lineage>
        <taxon>Eukaryota</taxon>
        <taxon>Fungi</taxon>
        <taxon>Dikarya</taxon>
        <taxon>Ascomycota</taxon>
        <taxon>Pezizomycotina</taxon>
        <taxon>Dothideomycetes</taxon>
        <taxon>Dothideomycetes incertae sedis</taxon>
        <taxon>Phaeotrichales</taxon>
        <taxon>Phaeotrichaceae</taxon>
        <taxon>Trichodelitschia</taxon>
    </lineage>
</organism>
<keyword evidence="2" id="KW-1185">Reference proteome</keyword>